<proteinExistence type="predicted"/>
<gene>
    <name evidence="2" type="ORF">PIB30_100098</name>
</gene>
<evidence type="ECO:0000256" key="1">
    <source>
        <dbReference type="SAM" id="MobiDB-lite"/>
    </source>
</evidence>
<feature type="compositionally biased region" description="Basic residues" evidence="1">
    <location>
        <begin position="34"/>
        <end position="43"/>
    </location>
</feature>
<comment type="caution">
    <text evidence="2">The sequence shown here is derived from an EMBL/GenBank/DDBJ whole genome shotgun (WGS) entry which is preliminary data.</text>
</comment>
<protein>
    <submittedName>
        <fullName evidence="2">Uncharacterized protein</fullName>
    </submittedName>
</protein>
<feature type="non-terminal residue" evidence="2">
    <location>
        <position position="99"/>
    </location>
</feature>
<feature type="compositionally biased region" description="Basic and acidic residues" evidence="1">
    <location>
        <begin position="17"/>
        <end position="27"/>
    </location>
</feature>
<accession>A0ABU6TXK5</accession>
<reference evidence="2 3" key="1">
    <citation type="journal article" date="2023" name="Plants (Basel)">
        <title>Bridging the Gap: Combining Genomics and Transcriptomics Approaches to Understand Stylosanthes scabra, an Orphan Legume from the Brazilian Caatinga.</title>
        <authorList>
            <person name="Ferreira-Neto J.R.C."/>
            <person name="da Silva M.D."/>
            <person name="Binneck E."/>
            <person name="de Melo N.F."/>
            <person name="da Silva R.H."/>
            <person name="de Melo A.L.T.M."/>
            <person name="Pandolfi V."/>
            <person name="Bustamante F.O."/>
            <person name="Brasileiro-Vidal A.C."/>
            <person name="Benko-Iseppon A.M."/>
        </authorList>
    </citation>
    <scope>NUCLEOTIDE SEQUENCE [LARGE SCALE GENOMIC DNA]</scope>
    <source>
        <tissue evidence="2">Leaves</tissue>
    </source>
</reference>
<sequence>MEVHAYAWKANSSRSRSRLDKLKRDPDSPTSFTHTHRRRRPTHRRGELPWPACIHAAPTPDSFSVTPCIIHPRIGVEDPRICVESTQLTFKAHVLTSLN</sequence>
<name>A0ABU6TXK5_9FABA</name>
<evidence type="ECO:0000313" key="2">
    <source>
        <dbReference type="EMBL" id="MED6153254.1"/>
    </source>
</evidence>
<dbReference type="EMBL" id="JASCZI010093376">
    <property type="protein sequence ID" value="MED6153254.1"/>
    <property type="molecule type" value="Genomic_DNA"/>
</dbReference>
<evidence type="ECO:0000313" key="3">
    <source>
        <dbReference type="Proteomes" id="UP001341840"/>
    </source>
</evidence>
<dbReference type="Proteomes" id="UP001341840">
    <property type="component" value="Unassembled WGS sequence"/>
</dbReference>
<feature type="region of interest" description="Disordered" evidence="1">
    <location>
        <begin position="1"/>
        <end position="47"/>
    </location>
</feature>
<keyword evidence="3" id="KW-1185">Reference proteome</keyword>
<organism evidence="2 3">
    <name type="scientific">Stylosanthes scabra</name>
    <dbReference type="NCBI Taxonomy" id="79078"/>
    <lineage>
        <taxon>Eukaryota</taxon>
        <taxon>Viridiplantae</taxon>
        <taxon>Streptophyta</taxon>
        <taxon>Embryophyta</taxon>
        <taxon>Tracheophyta</taxon>
        <taxon>Spermatophyta</taxon>
        <taxon>Magnoliopsida</taxon>
        <taxon>eudicotyledons</taxon>
        <taxon>Gunneridae</taxon>
        <taxon>Pentapetalae</taxon>
        <taxon>rosids</taxon>
        <taxon>fabids</taxon>
        <taxon>Fabales</taxon>
        <taxon>Fabaceae</taxon>
        <taxon>Papilionoideae</taxon>
        <taxon>50 kb inversion clade</taxon>
        <taxon>dalbergioids sensu lato</taxon>
        <taxon>Dalbergieae</taxon>
        <taxon>Pterocarpus clade</taxon>
        <taxon>Stylosanthes</taxon>
    </lineage>
</organism>